<feature type="domain" description="GPR158/179 extracellular" evidence="12">
    <location>
        <begin position="728"/>
        <end position="824"/>
    </location>
</feature>
<evidence type="ECO:0000256" key="2">
    <source>
        <dbReference type="ARBA" id="ARBA00007242"/>
    </source>
</evidence>
<evidence type="ECO:0000256" key="9">
    <source>
        <dbReference type="SAM" id="Coils"/>
    </source>
</evidence>
<organism evidence="13 14">
    <name type="scientific">Pomacea canaliculata</name>
    <name type="common">Golden apple snail</name>
    <dbReference type="NCBI Taxonomy" id="400727"/>
    <lineage>
        <taxon>Eukaryota</taxon>
        <taxon>Metazoa</taxon>
        <taxon>Spiralia</taxon>
        <taxon>Lophotrochozoa</taxon>
        <taxon>Mollusca</taxon>
        <taxon>Gastropoda</taxon>
        <taxon>Caenogastropoda</taxon>
        <taxon>Architaenioglossa</taxon>
        <taxon>Ampullarioidea</taxon>
        <taxon>Ampullariidae</taxon>
        <taxon>Pomacea</taxon>
    </lineage>
</organism>
<keyword evidence="5" id="KW-0297">G-protein coupled receptor</keyword>
<evidence type="ECO:0000313" key="14">
    <source>
        <dbReference type="Proteomes" id="UP000245119"/>
    </source>
</evidence>
<evidence type="ECO:0000313" key="13">
    <source>
        <dbReference type="EMBL" id="PVD27995.1"/>
    </source>
</evidence>
<evidence type="ECO:0000256" key="1">
    <source>
        <dbReference type="ARBA" id="ARBA00004651"/>
    </source>
</evidence>
<name>A0A2T7P3J1_POMCA</name>
<feature type="signal peptide" evidence="11">
    <location>
        <begin position="1"/>
        <end position="21"/>
    </location>
</feature>
<reference evidence="13 14" key="1">
    <citation type="submission" date="2018-04" db="EMBL/GenBank/DDBJ databases">
        <title>The genome of golden apple snail Pomacea canaliculata provides insight into stress tolerance and invasive adaptation.</title>
        <authorList>
            <person name="Liu C."/>
            <person name="Liu B."/>
            <person name="Ren Y."/>
            <person name="Zhang Y."/>
            <person name="Wang H."/>
            <person name="Li S."/>
            <person name="Jiang F."/>
            <person name="Yin L."/>
            <person name="Zhang G."/>
            <person name="Qian W."/>
            <person name="Fan W."/>
        </authorList>
    </citation>
    <scope>NUCLEOTIDE SEQUENCE [LARGE SCALE GENOMIC DNA]</scope>
    <source>
        <strain evidence="13">SZHN2017</strain>
        <tissue evidence="13">Muscle</tissue>
    </source>
</reference>
<keyword evidence="3" id="KW-1003">Cell membrane</keyword>
<evidence type="ECO:0000256" key="4">
    <source>
        <dbReference type="ARBA" id="ARBA00022729"/>
    </source>
</evidence>
<keyword evidence="10" id="KW-1133">Transmembrane helix</keyword>
<dbReference type="Gene3D" id="3.30.450.20">
    <property type="entry name" value="PAS domain"/>
    <property type="match status" value="2"/>
</dbReference>
<feature type="domain" description="GPR158/179 extracellular" evidence="12">
    <location>
        <begin position="275"/>
        <end position="377"/>
    </location>
</feature>
<proteinExistence type="inferred from homology"/>
<keyword evidence="7" id="KW-0325">Glycoprotein</keyword>
<keyword evidence="10" id="KW-0812">Transmembrane</keyword>
<feature type="coiled-coil region" evidence="9">
    <location>
        <begin position="453"/>
        <end position="480"/>
    </location>
</feature>
<dbReference type="OrthoDB" id="9970547at2759"/>
<evidence type="ECO:0000259" key="12">
    <source>
        <dbReference type="Pfam" id="PF22572"/>
    </source>
</evidence>
<keyword evidence="8" id="KW-0807">Transducer</keyword>
<dbReference type="GO" id="GO:0004930">
    <property type="term" value="F:G protein-coupled receptor activity"/>
    <property type="evidence" value="ECO:0007669"/>
    <property type="project" value="UniProtKB-KW"/>
</dbReference>
<keyword evidence="10" id="KW-0472">Membrane</keyword>
<dbReference type="STRING" id="400727.A0A2T7P3J1"/>
<evidence type="ECO:0000256" key="3">
    <source>
        <dbReference type="ARBA" id="ARBA00022475"/>
    </source>
</evidence>
<keyword evidence="4 11" id="KW-0732">Signal</keyword>
<dbReference type="Proteomes" id="UP000245119">
    <property type="component" value="Linkage Group LG6"/>
</dbReference>
<dbReference type="InterPro" id="IPR054714">
    <property type="entry name" value="GPR158_179_extracellular"/>
</dbReference>
<evidence type="ECO:0000256" key="7">
    <source>
        <dbReference type="ARBA" id="ARBA00023180"/>
    </source>
</evidence>
<evidence type="ECO:0000256" key="8">
    <source>
        <dbReference type="ARBA" id="ARBA00023224"/>
    </source>
</evidence>
<accession>A0A2T7P3J1</accession>
<dbReference type="GO" id="GO:0005886">
    <property type="term" value="C:plasma membrane"/>
    <property type="evidence" value="ECO:0007669"/>
    <property type="project" value="UniProtKB-SubCell"/>
</dbReference>
<dbReference type="InterPro" id="IPR043458">
    <property type="entry name" value="GPR158/179"/>
</dbReference>
<dbReference type="Pfam" id="PF22572">
    <property type="entry name" value="GPR158_179_EC"/>
    <property type="match status" value="2"/>
</dbReference>
<feature type="chain" id="PRO_5015661320" description="GPR158/179 extracellular domain-containing protein" evidence="11">
    <location>
        <begin position="22"/>
        <end position="885"/>
    </location>
</feature>
<dbReference type="AlphaFoldDB" id="A0A2T7P3J1"/>
<feature type="transmembrane region" description="Helical" evidence="10">
    <location>
        <begin position="862"/>
        <end position="884"/>
    </location>
</feature>
<keyword evidence="14" id="KW-1185">Reference proteome</keyword>
<gene>
    <name evidence="13" type="ORF">C0Q70_10572</name>
</gene>
<evidence type="ECO:0000256" key="6">
    <source>
        <dbReference type="ARBA" id="ARBA00023170"/>
    </source>
</evidence>
<comment type="caution">
    <text evidence="13">The sequence shown here is derived from an EMBL/GenBank/DDBJ whole genome shotgun (WGS) entry which is preliminary data.</text>
</comment>
<evidence type="ECO:0000256" key="11">
    <source>
        <dbReference type="SAM" id="SignalP"/>
    </source>
</evidence>
<dbReference type="PANTHER" id="PTHR32546:SF25">
    <property type="entry name" value="MIP05539P"/>
    <property type="match status" value="1"/>
</dbReference>
<sequence length="885" mass="103034">MATRLCLYVFLTLAALYLVNSDTPFEWMRPDRFDVANDKFYSITGENCRSKREEDLMLPEEAVAQKPRYNMLLSTIIYSNRTALLHAHNLALNRAFFYSFMYQTLNQTYDFSTQPGLFYIYMAHAADVSASPGFINGSSIFFDNNCTYPNWYKKLNFNLTIPLFGPRAWREDDYNEPVNWLREPTNRTIDIHDYGAGRIRNYSHPMYKGNPWYKAWLPDLFEKDDSVRKFTYAVGIKYSNATGVFTKNDFTDYSFFGPPQPGQTSGTESLPVLISRPYFDCGRSDRWIVTASSPVVDYMPRYSPWIHMRRGRFVAVTTTDIEFERLDMNQCPLAEGNPAPNFFAGTARCRPTTMCEPLMGFGFKRGGYQCVCQPGFYYPWWHDGPFQGLEIEQSSFEEYDYSFDCLTVEQRMLIPNVAPEFVTRSKRSVYTPKQKFFDSLPKLQTRRLLSREKRGVLDALKAHREQMARLTQEAKVAEEHPKVLKKRFVANKKTMPEVLHRQKRFAVDEDAAVRMNNIMERKYQINKLNCKDRKAYELFLPGDVNFGVERQFEAQGRTALRLAHFLSNFLQNVDEYEEFGDLKGDRRLNETQIFGEVIANVMGDFRILGAGVFFDRYKFRMSPPVNNTDPRFVNGITREFFGPYAWRKTTTQAGLDTYNALDFAGFDTYYTDQSWFQNIKSRWGTNFYDLKKYVAKPMIRSDYNGTSLIRFEYYPITYRAANYEDGDWLRPEFKCDGRVDDWVITYLAPFFGMNDLKSRLEFKGVVMVEVKLDYLDINQCPGNFFVANAFKNTARCDFESQYCVALEGKRFNTGGYKCDCRQGYEYPFNDLAWFFDGQTMEQEHGKMKRGEPNRYHTLKCRIAGASAATASLVLVVAMAVGQLLW</sequence>
<comment type="subcellular location">
    <subcellularLocation>
        <location evidence="1">Cell membrane</location>
        <topology evidence="1">Multi-pass membrane protein</topology>
    </subcellularLocation>
</comment>
<comment type="similarity">
    <text evidence="2">Belongs to the G-protein coupled receptor 3 family.</text>
</comment>
<dbReference type="OMA" id="CLKIGWI"/>
<evidence type="ECO:0000256" key="10">
    <source>
        <dbReference type="SAM" id="Phobius"/>
    </source>
</evidence>
<evidence type="ECO:0000256" key="5">
    <source>
        <dbReference type="ARBA" id="ARBA00023040"/>
    </source>
</evidence>
<keyword evidence="6" id="KW-0675">Receptor</keyword>
<dbReference type="PANTHER" id="PTHR32546">
    <property type="entry name" value="G-PROTEIN COUPLED RECEPTOR 158-RELATED"/>
    <property type="match status" value="1"/>
</dbReference>
<protein>
    <recommendedName>
        <fullName evidence="12">GPR158/179 extracellular domain-containing protein</fullName>
    </recommendedName>
</protein>
<dbReference type="EMBL" id="PZQS01000006">
    <property type="protein sequence ID" value="PVD27995.1"/>
    <property type="molecule type" value="Genomic_DNA"/>
</dbReference>
<keyword evidence="9" id="KW-0175">Coiled coil</keyword>